<keyword evidence="6" id="KW-1185">Reference proteome</keyword>
<dbReference type="Pfam" id="PF00467">
    <property type="entry name" value="KOW"/>
    <property type="match status" value="1"/>
</dbReference>
<comment type="caution">
    <text evidence="5">The sequence shown here is derived from an EMBL/GenBank/DDBJ whole genome shotgun (WGS) entry which is preliminary data.</text>
</comment>
<evidence type="ECO:0000313" key="6">
    <source>
        <dbReference type="Proteomes" id="UP000051574"/>
    </source>
</evidence>
<dbReference type="InterPro" id="IPR045166">
    <property type="entry name" value="Spp2-like"/>
</dbReference>
<dbReference type="InterPro" id="IPR026822">
    <property type="entry name" value="Spp2/MOS2_G-patch"/>
</dbReference>
<reference evidence="5 6" key="1">
    <citation type="submission" date="2015-09" db="EMBL/GenBank/DDBJ databases">
        <title>Draft genome of the scarab beetle Oryctes borbonicus.</title>
        <authorList>
            <person name="Meyer J.M."/>
            <person name="Markov G.V."/>
            <person name="Baskaran P."/>
            <person name="Herrmann M."/>
            <person name="Sommer R.J."/>
            <person name="Roedelsperger C."/>
        </authorList>
    </citation>
    <scope>NUCLEOTIDE SEQUENCE [LARGE SCALE GENOMIC DNA]</scope>
    <source>
        <strain evidence="5">OB123</strain>
        <tissue evidence="5">Whole animal</tissue>
    </source>
</reference>
<evidence type="ECO:0000256" key="2">
    <source>
        <dbReference type="ARBA" id="ARBA00010966"/>
    </source>
</evidence>
<evidence type="ECO:0000256" key="3">
    <source>
        <dbReference type="ARBA" id="ARBA00023242"/>
    </source>
</evidence>
<dbReference type="GO" id="GO:0005681">
    <property type="term" value="C:spliceosomal complex"/>
    <property type="evidence" value="ECO:0007669"/>
    <property type="project" value="TreeGrafter"/>
</dbReference>
<name>A0A0T6B2G0_9SCAR</name>
<dbReference type="PANTHER" id="PTHR15818">
    <property type="entry name" value="G PATCH AND KOW-CONTAINING"/>
    <property type="match status" value="1"/>
</dbReference>
<dbReference type="GO" id="GO:0003676">
    <property type="term" value="F:nucleic acid binding"/>
    <property type="evidence" value="ECO:0007669"/>
    <property type="project" value="InterPro"/>
</dbReference>
<dbReference type="PROSITE" id="PS50174">
    <property type="entry name" value="G_PATCH"/>
    <property type="match status" value="1"/>
</dbReference>
<comment type="subcellular location">
    <subcellularLocation>
        <location evidence="1">Nucleus</location>
    </subcellularLocation>
</comment>
<evidence type="ECO:0000256" key="1">
    <source>
        <dbReference type="ARBA" id="ARBA00004123"/>
    </source>
</evidence>
<dbReference type="GO" id="GO:0000398">
    <property type="term" value="P:mRNA splicing, via spliceosome"/>
    <property type="evidence" value="ECO:0007669"/>
    <property type="project" value="InterPro"/>
</dbReference>
<protein>
    <recommendedName>
        <fullName evidence="4">G-patch domain-containing protein</fullName>
    </recommendedName>
</protein>
<dbReference type="AlphaFoldDB" id="A0A0T6B2G0"/>
<organism evidence="5 6">
    <name type="scientific">Oryctes borbonicus</name>
    <dbReference type="NCBI Taxonomy" id="1629725"/>
    <lineage>
        <taxon>Eukaryota</taxon>
        <taxon>Metazoa</taxon>
        <taxon>Ecdysozoa</taxon>
        <taxon>Arthropoda</taxon>
        <taxon>Hexapoda</taxon>
        <taxon>Insecta</taxon>
        <taxon>Pterygota</taxon>
        <taxon>Neoptera</taxon>
        <taxon>Endopterygota</taxon>
        <taxon>Coleoptera</taxon>
        <taxon>Polyphaga</taxon>
        <taxon>Scarabaeiformia</taxon>
        <taxon>Scarabaeidae</taxon>
        <taxon>Dynastinae</taxon>
        <taxon>Oryctes</taxon>
    </lineage>
</organism>
<dbReference type="SMART" id="SM00443">
    <property type="entry name" value="G_patch"/>
    <property type="match status" value="1"/>
</dbReference>
<dbReference type="OrthoDB" id="5577072at2759"/>
<feature type="domain" description="G-patch" evidence="4">
    <location>
        <begin position="148"/>
        <end position="194"/>
    </location>
</feature>
<evidence type="ECO:0000259" key="4">
    <source>
        <dbReference type="PROSITE" id="PS50174"/>
    </source>
</evidence>
<dbReference type="EMBL" id="LJIG01016122">
    <property type="protein sequence ID" value="KRT81548.1"/>
    <property type="molecule type" value="Genomic_DNA"/>
</dbReference>
<gene>
    <name evidence="5" type="ORF">AMK59_5024</name>
</gene>
<dbReference type="InterPro" id="IPR000467">
    <property type="entry name" value="G_patch_dom"/>
</dbReference>
<comment type="similarity">
    <text evidence="2">Belongs to the MOS2 family.</text>
</comment>
<sequence>MDPPKKFSFGFVKTSKPTNILKSEQEEEKTDVELIDYLEEQSIKVKNPVAEAYTPLVIPLRDDSKDLLDRIKQFRQNKSNGTAIADDDKPDSELTLDELAARQLMREAKQETTPELKKKICAVPLAVGSELNHDDKESTLDDYNNVPVADYGMAMLRGMGWSESIGIGKDNKQVCQLIEPELRPKGMGLGANKLVNRKQELLKSSNGQEEELLLVKGSYAKVIAGSNKGNYCKVIGLDDESGRIIVEMVPAQTILPLNEFLLVP</sequence>
<evidence type="ECO:0000313" key="5">
    <source>
        <dbReference type="EMBL" id="KRT81548.1"/>
    </source>
</evidence>
<accession>A0A0T6B2G0</accession>
<dbReference type="Pfam" id="PF12656">
    <property type="entry name" value="G-patch_2"/>
    <property type="match status" value="1"/>
</dbReference>
<dbReference type="InterPro" id="IPR005824">
    <property type="entry name" value="KOW"/>
</dbReference>
<dbReference type="Proteomes" id="UP000051574">
    <property type="component" value="Unassembled WGS sequence"/>
</dbReference>
<dbReference type="PANTHER" id="PTHR15818:SF2">
    <property type="entry name" value="G-PATCH DOMAIN AND KOW MOTIFS-CONTAINING PROTEIN"/>
    <property type="match status" value="1"/>
</dbReference>
<keyword evidence="3" id="KW-0539">Nucleus</keyword>
<proteinExistence type="inferred from homology"/>